<proteinExistence type="predicted"/>
<dbReference type="Gene3D" id="3.40.190.10">
    <property type="entry name" value="Periplasmic binding protein-like II"/>
    <property type="match status" value="2"/>
</dbReference>
<dbReference type="SUPFAM" id="SSF53850">
    <property type="entry name" value="Periplasmic binding protein-like II"/>
    <property type="match status" value="1"/>
</dbReference>
<evidence type="ECO:0000313" key="2">
    <source>
        <dbReference type="Proteomes" id="UP000433309"/>
    </source>
</evidence>
<dbReference type="Proteomes" id="UP000433309">
    <property type="component" value="Unassembled WGS sequence"/>
</dbReference>
<reference evidence="1 2" key="1">
    <citation type="submission" date="2019-11" db="EMBL/GenBank/DDBJ databases">
        <title>Novel species isolated from a subtropical stream in China.</title>
        <authorList>
            <person name="Lu H."/>
        </authorList>
    </citation>
    <scope>NUCLEOTIDE SEQUENCE [LARGE SCALE GENOMIC DNA]</scope>
    <source>
        <strain evidence="1 2">FT80W</strain>
    </source>
</reference>
<protein>
    <submittedName>
        <fullName evidence="1">Transporter substrate-binding domain-containing protein</fullName>
    </submittedName>
</protein>
<accession>A0A6I2L459</accession>
<gene>
    <name evidence="1" type="ORF">GJ699_23245</name>
</gene>
<dbReference type="EMBL" id="WKJK01000013">
    <property type="protein sequence ID" value="MRW92918.1"/>
    <property type="molecule type" value="Genomic_DNA"/>
</dbReference>
<sequence length="272" mass="29710">MDEKKINTALVALRRRQLTLGLGSALMGMPYLARAAAQPQPLSLALIELMPWASTTPAGERNGILIDIAETLSALSGIDLQLRLLPYPRAAMMLQHEQVDLMVALQADRLDQVAARLAPLSSEDIVVVGRPGTILRSMADLKGKIVGRLRHAEYDSEFATTPEIIKYDTNTYRQSLEMLRIGRLDAVIFIRSALTFTLKSMQLTPAAVSPPLLIGRCPLTMYATRACISTAAANLVREACKVVYKRQTIRALADVLNHQTGDSSSPQFVGSL</sequence>
<dbReference type="AlphaFoldDB" id="A0A6I2L459"/>
<comment type="caution">
    <text evidence="1">The sequence shown here is derived from an EMBL/GenBank/DDBJ whole genome shotgun (WGS) entry which is preliminary data.</text>
</comment>
<dbReference type="RefSeq" id="WP_154380794.1">
    <property type="nucleotide sequence ID" value="NZ_WKJK01000013.1"/>
</dbReference>
<keyword evidence="2" id="KW-1185">Reference proteome</keyword>
<organism evidence="1 2">
    <name type="scientific">Duganella guangzhouensis</name>
    <dbReference type="NCBI Taxonomy" id="2666084"/>
    <lineage>
        <taxon>Bacteria</taxon>
        <taxon>Pseudomonadati</taxon>
        <taxon>Pseudomonadota</taxon>
        <taxon>Betaproteobacteria</taxon>
        <taxon>Burkholderiales</taxon>
        <taxon>Oxalobacteraceae</taxon>
        <taxon>Telluria group</taxon>
        <taxon>Duganella</taxon>
    </lineage>
</organism>
<name>A0A6I2L459_9BURK</name>
<evidence type="ECO:0000313" key="1">
    <source>
        <dbReference type="EMBL" id="MRW92918.1"/>
    </source>
</evidence>